<accession>A0ACB8Y4Y0</accession>
<reference evidence="2" key="1">
    <citation type="journal article" date="2022" name="Mol. Ecol. Resour.">
        <title>The genomes of chicory, endive, great burdock and yacon provide insights into Asteraceae palaeo-polyploidization history and plant inulin production.</title>
        <authorList>
            <person name="Fan W."/>
            <person name="Wang S."/>
            <person name="Wang H."/>
            <person name="Wang A."/>
            <person name="Jiang F."/>
            <person name="Liu H."/>
            <person name="Zhao H."/>
            <person name="Xu D."/>
            <person name="Zhang Y."/>
        </authorList>
    </citation>
    <scope>NUCLEOTIDE SEQUENCE [LARGE SCALE GENOMIC DNA]</scope>
    <source>
        <strain evidence="2">cv. Niubang</strain>
    </source>
</reference>
<keyword evidence="2" id="KW-1185">Reference proteome</keyword>
<sequence length="677" mass="76626">MDPANIPSSSTGGVVNMKLPQEEEEIITGTTASIPSSSTGGKLPQEEEIISETTMARWPPPNLPCGDLIGPTFDFINICVPLHNASTRGDWKAARYILDTRPELQLVRYGITENYDTALHIAASAKSNKSVEKFVENLVDLMTNQDLELQNKKHNTALCLAAAAGNVKIAMIMVNRHRALLDIQGYQGMMPLNMASLFGHRDMVKYLFDNSKMLDSSDSWTHTNRGWAFQTCVEADLFDIALKIADYYRQLAASRIVLGILARKTDSFRPSDAMKLLRIVWAKILKLPKAEIAMIMRGPPGEKQDGVQKYSARVLFVATEMGNTEFVVELVSQYPDLIWQINDDYQTIFHVAVTHRHEGIYNLLHEIGSMKDTVTALRDKDGNNMLHLVGKNAKKRLGDVSGYALQMQRELLWFKEVEAMLPPSYRERKNKDGLTPHELFTIEHKDLVSAGEKWMKDTASQCMVVAALIATIVFAAAFTIPGGYDQTSGLPMFLHRKSFILFVISDAIALTFASISILIFFLSILTSCYAEQEFLEKLPKRLMRGLTTLFFSIATMMVAFSVSFFVLYRDNFIWVPIVITIFASIPVILYARLQYDLLGDVYHSTYGSKNLFKPQELKLFLQNPKENRYPSRPKPNFILHTSFTADRPEFNRRRRHPASPSAVPRRHHHDPEKKTYV</sequence>
<evidence type="ECO:0000313" key="2">
    <source>
        <dbReference type="Proteomes" id="UP001055879"/>
    </source>
</evidence>
<organism evidence="1 2">
    <name type="scientific">Arctium lappa</name>
    <name type="common">Greater burdock</name>
    <name type="synonym">Lappa major</name>
    <dbReference type="NCBI Taxonomy" id="4217"/>
    <lineage>
        <taxon>Eukaryota</taxon>
        <taxon>Viridiplantae</taxon>
        <taxon>Streptophyta</taxon>
        <taxon>Embryophyta</taxon>
        <taxon>Tracheophyta</taxon>
        <taxon>Spermatophyta</taxon>
        <taxon>Magnoliopsida</taxon>
        <taxon>eudicotyledons</taxon>
        <taxon>Gunneridae</taxon>
        <taxon>Pentapetalae</taxon>
        <taxon>asterids</taxon>
        <taxon>campanulids</taxon>
        <taxon>Asterales</taxon>
        <taxon>Asteraceae</taxon>
        <taxon>Carduoideae</taxon>
        <taxon>Cardueae</taxon>
        <taxon>Arctiinae</taxon>
        <taxon>Arctium</taxon>
    </lineage>
</organism>
<gene>
    <name evidence="1" type="ORF">L6452_38146</name>
</gene>
<dbReference type="Proteomes" id="UP001055879">
    <property type="component" value="Linkage Group LG14"/>
</dbReference>
<comment type="caution">
    <text evidence="1">The sequence shown here is derived from an EMBL/GenBank/DDBJ whole genome shotgun (WGS) entry which is preliminary data.</text>
</comment>
<proteinExistence type="predicted"/>
<protein>
    <submittedName>
        <fullName evidence="1">Uncharacterized protein</fullName>
    </submittedName>
</protein>
<evidence type="ECO:0000313" key="1">
    <source>
        <dbReference type="EMBL" id="KAI3678842.1"/>
    </source>
</evidence>
<reference evidence="1 2" key="2">
    <citation type="journal article" date="2022" name="Mol. Ecol. Resour.">
        <title>The genomes of chicory, endive, great burdock and yacon provide insights into Asteraceae paleo-polyploidization history and plant inulin production.</title>
        <authorList>
            <person name="Fan W."/>
            <person name="Wang S."/>
            <person name="Wang H."/>
            <person name="Wang A."/>
            <person name="Jiang F."/>
            <person name="Liu H."/>
            <person name="Zhao H."/>
            <person name="Xu D."/>
            <person name="Zhang Y."/>
        </authorList>
    </citation>
    <scope>NUCLEOTIDE SEQUENCE [LARGE SCALE GENOMIC DNA]</scope>
    <source>
        <strain evidence="2">cv. Niubang</strain>
    </source>
</reference>
<name>A0ACB8Y4Y0_ARCLA</name>
<dbReference type="EMBL" id="CM042060">
    <property type="protein sequence ID" value="KAI3678842.1"/>
    <property type="molecule type" value="Genomic_DNA"/>
</dbReference>